<dbReference type="GO" id="GO:0016747">
    <property type="term" value="F:acyltransferase activity, transferring groups other than amino-acyl groups"/>
    <property type="evidence" value="ECO:0007669"/>
    <property type="project" value="InterPro"/>
</dbReference>
<dbReference type="GO" id="GO:0016020">
    <property type="term" value="C:membrane"/>
    <property type="evidence" value="ECO:0007669"/>
    <property type="project" value="TreeGrafter"/>
</dbReference>
<dbReference type="RefSeq" id="WP_109262783.1">
    <property type="nucleotide sequence ID" value="NZ_QEWP01000001.1"/>
</dbReference>
<reference evidence="3 4" key="1">
    <citation type="submission" date="2018-05" db="EMBL/GenBank/DDBJ databases">
        <title>Marinilabilia rubrum sp. nov., isolated from saltern sediment.</title>
        <authorList>
            <person name="Zhang R."/>
        </authorList>
    </citation>
    <scope>NUCLEOTIDE SEQUENCE [LARGE SCALE GENOMIC DNA]</scope>
    <source>
        <strain evidence="3 4">WTE16</strain>
    </source>
</reference>
<evidence type="ECO:0000259" key="2">
    <source>
        <dbReference type="Pfam" id="PF01757"/>
    </source>
</evidence>
<dbReference type="PANTHER" id="PTHR23028">
    <property type="entry name" value="ACETYLTRANSFERASE"/>
    <property type="match status" value="1"/>
</dbReference>
<keyword evidence="1" id="KW-0812">Transmembrane</keyword>
<feature type="transmembrane region" description="Helical" evidence="1">
    <location>
        <begin position="84"/>
        <end position="102"/>
    </location>
</feature>
<organism evidence="3 4">
    <name type="scientific">Marinilabilia rubra</name>
    <dbReference type="NCBI Taxonomy" id="2162893"/>
    <lineage>
        <taxon>Bacteria</taxon>
        <taxon>Pseudomonadati</taxon>
        <taxon>Bacteroidota</taxon>
        <taxon>Bacteroidia</taxon>
        <taxon>Marinilabiliales</taxon>
        <taxon>Marinilabiliaceae</taxon>
        <taxon>Marinilabilia</taxon>
    </lineage>
</organism>
<sequence length="360" mass="42006">MAQTRKHFHTFDALRFFSFLLVFFHHLPTKENSWLQWFSESGGIGVSFFFVLSGFLITYILLLEKHNQTELSLKNFFGRRILRIWPLFYAMILFAFLTPHILDFLNLPDSNQGYEPDWLVSVLFLENYKIMLTESLPGISPLPVMWSLCVEEHFYILWGLLFFIVPNSKTWIIALTALLSGVIFRIIYHMNGLIFADIFTNIDYFAFGSIPAFILVKKHRLIDKVAEIPLTLKYLFFLFTLGLIFIVPQVNFPGKDIITPNILGFFFAINILFTLPPRNALHIKDSLWISRLGIYTYGLYLFHTIVISLVLQVQKILNVSFNWAIIATLSLTITIVISILSYNLFEKKFLKLKKYFYSSN</sequence>
<feature type="transmembrane region" description="Helical" evidence="1">
    <location>
        <begin position="228"/>
        <end position="251"/>
    </location>
</feature>
<dbReference type="InterPro" id="IPR002656">
    <property type="entry name" value="Acyl_transf_3_dom"/>
</dbReference>
<dbReference type="GO" id="GO:0000271">
    <property type="term" value="P:polysaccharide biosynthetic process"/>
    <property type="evidence" value="ECO:0007669"/>
    <property type="project" value="TreeGrafter"/>
</dbReference>
<dbReference type="PANTHER" id="PTHR23028:SF53">
    <property type="entry name" value="ACYL_TRANSF_3 DOMAIN-CONTAINING PROTEIN"/>
    <property type="match status" value="1"/>
</dbReference>
<keyword evidence="4" id="KW-1185">Reference proteome</keyword>
<feature type="transmembrane region" description="Helical" evidence="1">
    <location>
        <begin position="144"/>
        <end position="164"/>
    </location>
</feature>
<feature type="transmembrane region" description="Helical" evidence="1">
    <location>
        <begin position="41"/>
        <end position="63"/>
    </location>
</feature>
<dbReference type="EMBL" id="QEWP01000001">
    <property type="protein sequence ID" value="PWE01333.1"/>
    <property type="molecule type" value="Genomic_DNA"/>
</dbReference>
<feature type="transmembrane region" description="Helical" evidence="1">
    <location>
        <begin position="288"/>
        <end position="311"/>
    </location>
</feature>
<feature type="transmembrane region" description="Helical" evidence="1">
    <location>
        <begin position="171"/>
        <end position="188"/>
    </location>
</feature>
<feature type="transmembrane region" description="Helical" evidence="1">
    <location>
        <begin position="12"/>
        <end position="29"/>
    </location>
</feature>
<protein>
    <submittedName>
        <fullName evidence="3">Acyltransferase</fullName>
    </submittedName>
</protein>
<dbReference type="Pfam" id="PF01757">
    <property type="entry name" value="Acyl_transf_3"/>
    <property type="match status" value="1"/>
</dbReference>
<feature type="transmembrane region" description="Helical" evidence="1">
    <location>
        <begin position="323"/>
        <end position="345"/>
    </location>
</feature>
<feature type="transmembrane region" description="Helical" evidence="1">
    <location>
        <begin position="257"/>
        <end position="276"/>
    </location>
</feature>
<evidence type="ECO:0000313" key="4">
    <source>
        <dbReference type="Proteomes" id="UP000244956"/>
    </source>
</evidence>
<name>A0A2U2BE79_9BACT</name>
<feature type="transmembrane region" description="Helical" evidence="1">
    <location>
        <begin position="194"/>
        <end position="216"/>
    </location>
</feature>
<evidence type="ECO:0000313" key="3">
    <source>
        <dbReference type="EMBL" id="PWE01333.1"/>
    </source>
</evidence>
<proteinExistence type="predicted"/>
<dbReference type="InterPro" id="IPR050879">
    <property type="entry name" value="Acyltransferase_3"/>
</dbReference>
<accession>A0A2U2BE79</accession>
<keyword evidence="1" id="KW-1133">Transmembrane helix</keyword>
<dbReference type="OrthoDB" id="9796461at2"/>
<keyword evidence="3" id="KW-0012">Acyltransferase</keyword>
<dbReference type="AlphaFoldDB" id="A0A2U2BE79"/>
<feature type="domain" description="Acyltransferase 3" evidence="2">
    <location>
        <begin position="10"/>
        <end position="341"/>
    </location>
</feature>
<gene>
    <name evidence="3" type="ORF">DDZ16_02275</name>
</gene>
<comment type="caution">
    <text evidence="3">The sequence shown here is derived from an EMBL/GenBank/DDBJ whole genome shotgun (WGS) entry which is preliminary data.</text>
</comment>
<evidence type="ECO:0000256" key="1">
    <source>
        <dbReference type="SAM" id="Phobius"/>
    </source>
</evidence>
<dbReference type="Proteomes" id="UP000244956">
    <property type="component" value="Unassembled WGS sequence"/>
</dbReference>
<keyword evidence="1" id="KW-0472">Membrane</keyword>
<keyword evidence="3" id="KW-0808">Transferase</keyword>